<proteinExistence type="predicted"/>
<dbReference type="Proteomes" id="UP000789508">
    <property type="component" value="Unassembled WGS sequence"/>
</dbReference>
<dbReference type="EMBL" id="CAJVPS010000066">
    <property type="protein sequence ID" value="CAG8447533.1"/>
    <property type="molecule type" value="Genomic_DNA"/>
</dbReference>
<sequence length="68" mass="7511">MVDITLEAMKPAFPPSTTPSLVSQEVFASTSSTTCPSPREFNTKYYTSFLKDKIKASITTAGHNYIFN</sequence>
<dbReference type="AlphaFoldDB" id="A0A9N8YPD3"/>
<evidence type="ECO:0000313" key="2">
    <source>
        <dbReference type="Proteomes" id="UP000789508"/>
    </source>
</evidence>
<comment type="caution">
    <text evidence="1">The sequence shown here is derived from an EMBL/GenBank/DDBJ whole genome shotgun (WGS) entry which is preliminary data.</text>
</comment>
<organism evidence="1 2">
    <name type="scientific">Ambispora leptoticha</name>
    <dbReference type="NCBI Taxonomy" id="144679"/>
    <lineage>
        <taxon>Eukaryota</taxon>
        <taxon>Fungi</taxon>
        <taxon>Fungi incertae sedis</taxon>
        <taxon>Mucoromycota</taxon>
        <taxon>Glomeromycotina</taxon>
        <taxon>Glomeromycetes</taxon>
        <taxon>Archaeosporales</taxon>
        <taxon>Ambisporaceae</taxon>
        <taxon>Ambispora</taxon>
    </lineage>
</organism>
<protein>
    <submittedName>
        <fullName evidence="1">10996_t:CDS:1</fullName>
    </submittedName>
</protein>
<accession>A0A9N8YPD3</accession>
<evidence type="ECO:0000313" key="1">
    <source>
        <dbReference type="EMBL" id="CAG8447533.1"/>
    </source>
</evidence>
<keyword evidence="2" id="KW-1185">Reference proteome</keyword>
<gene>
    <name evidence="1" type="ORF">ALEPTO_LOCUS786</name>
</gene>
<name>A0A9N8YPD3_9GLOM</name>
<reference evidence="1" key="1">
    <citation type="submission" date="2021-06" db="EMBL/GenBank/DDBJ databases">
        <authorList>
            <person name="Kallberg Y."/>
            <person name="Tangrot J."/>
            <person name="Rosling A."/>
        </authorList>
    </citation>
    <scope>NUCLEOTIDE SEQUENCE</scope>
    <source>
        <strain evidence="1">FL130A</strain>
    </source>
</reference>